<feature type="chain" id="PRO_5045738583" evidence="8">
    <location>
        <begin position="19"/>
        <end position="165"/>
    </location>
</feature>
<feature type="signal peptide" evidence="8">
    <location>
        <begin position="1"/>
        <end position="18"/>
    </location>
</feature>
<protein>
    <submittedName>
        <fullName evidence="10">L,D-transpeptidase catalytic domain</fullName>
    </submittedName>
</protein>
<dbReference type="PANTHER" id="PTHR36699:SF1">
    <property type="entry name" value="L,D-TRANSPEPTIDASE YAFK-RELATED"/>
    <property type="match status" value="1"/>
</dbReference>
<dbReference type="Gene3D" id="2.40.440.10">
    <property type="entry name" value="L,D-transpeptidase catalytic domain-like"/>
    <property type="match status" value="1"/>
</dbReference>
<feature type="domain" description="L,D-TPase catalytic" evidence="9">
    <location>
        <begin position="33"/>
        <end position="164"/>
    </location>
</feature>
<comment type="caution">
    <text evidence="10">The sequence shown here is derived from an EMBL/GenBank/DDBJ whole genome shotgun (WGS) entry which is preliminary data.</text>
</comment>
<keyword evidence="8" id="KW-0732">Signal</keyword>
<dbReference type="Pfam" id="PF03734">
    <property type="entry name" value="YkuD"/>
    <property type="match status" value="1"/>
</dbReference>
<dbReference type="PROSITE" id="PS52029">
    <property type="entry name" value="LD_TPASE"/>
    <property type="match status" value="1"/>
</dbReference>
<keyword evidence="6 7" id="KW-0961">Cell wall biogenesis/degradation</keyword>
<dbReference type="EMBL" id="FXTY01000001">
    <property type="protein sequence ID" value="SMP05209.1"/>
    <property type="molecule type" value="Genomic_DNA"/>
</dbReference>
<feature type="active site" description="Proton donor/acceptor" evidence="7">
    <location>
        <position position="123"/>
    </location>
</feature>
<reference evidence="10 11" key="1">
    <citation type="submission" date="2017-05" db="EMBL/GenBank/DDBJ databases">
        <authorList>
            <person name="Varghese N."/>
            <person name="Submissions S."/>
        </authorList>
    </citation>
    <scope>NUCLEOTIDE SEQUENCE [LARGE SCALE GENOMIC DNA]</scope>
    <source>
        <strain evidence="10 11">DSM 29734</strain>
    </source>
</reference>
<evidence type="ECO:0000313" key="10">
    <source>
        <dbReference type="EMBL" id="SMP05209.1"/>
    </source>
</evidence>
<comment type="similarity">
    <text evidence="2">Belongs to the YkuD family.</text>
</comment>
<evidence type="ECO:0000313" key="11">
    <source>
        <dbReference type="Proteomes" id="UP001157961"/>
    </source>
</evidence>
<gene>
    <name evidence="10" type="ORF">SAMN06265373_101536</name>
</gene>
<evidence type="ECO:0000256" key="5">
    <source>
        <dbReference type="ARBA" id="ARBA00022984"/>
    </source>
</evidence>
<evidence type="ECO:0000256" key="2">
    <source>
        <dbReference type="ARBA" id="ARBA00005992"/>
    </source>
</evidence>
<evidence type="ECO:0000256" key="4">
    <source>
        <dbReference type="ARBA" id="ARBA00022960"/>
    </source>
</evidence>
<dbReference type="PROSITE" id="PS51257">
    <property type="entry name" value="PROKAR_LIPOPROTEIN"/>
    <property type="match status" value="1"/>
</dbReference>
<dbReference type="SUPFAM" id="SSF141523">
    <property type="entry name" value="L,D-transpeptidase catalytic domain-like"/>
    <property type="match status" value="1"/>
</dbReference>
<dbReference type="InterPro" id="IPR005490">
    <property type="entry name" value="LD_TPept_cat_dom"/>
</dbReference>
<evidence type="ECO:0000256" key="8">
    <source>
        <dbReference type="SAM" id="SignalP"/>
    </source>
</evidence>
<dbReference type="PANTHER" id="PTHR36699">
    <property type="entry name" value="LD-TRANSPEPTIDASE"/>
    <property type="match status" value="1"/>
</dbReference>
<keyword evidence="3" id="KW-0808">Transferase</keyword>
<evidence type="ECO:0000256" key="7">
    <source>
        <dbReference type="PROSITE-ProRule" id="PRU01373"/>
    </source>
</evidence>
<evidence type="ECO:0000259" key="9">
    <source>
        <dbReference type="PROSITE" id="PS52029"/>
    </source>
</evidence>
<sequence>MMRLFSALLLAVLTFGLASCSSKFMSYNGPEVTRVAVFKEQRKIYLMHHNEVLKSYDMHLGFQPVGHKQVEGDGKTPEGDYYIDRRNPNSQFYLSIGVSYPNNVDRSHAASLGKSPGGDIFIHGRPKKYRDGKNDWTAGCIAVTDREIREIYAMVNNGTVISIYP</sequence>
<keyword evidence="11" id="KW-1185">Reference proteome</keyword>
<dbReference type="InterPro" id="IPR038063">
    <property type="entry name" value="Transpep_catalytic_dom"/>
</dbReference>
<evidence type="ECO:0000256" key="1">
    <source>
        <dbReference type="ARBA" id="ARBA00004752"/>
    </source>
</evidence>
<proteinExistence type="inferred from homology"/>
<dbReference type="Proteomes" id="UP001157961">
    <property type="component" value="Unassembled WGS sequence"/>
</dbReference>
<feature type="active site" description="Nucleophile" evidence="7">
    <location>
        <position position="140"/>
    </location>
</feature>
<name>A0ABY1NDJ0_9RHOB</name>
<organism evidence="10 11">
    <name type="scientific">Shimia sagamensis</name>
    <dbReference type="NCBI Taxonomy" id="1566352"/>
    <lineage>
        <taxon>Bacteria</taxon>
        <taxon>Pseudomonadati</taxon>
        <taxon>Pseudomonadota</taxon>
        <taxon>Alphaproteobacteria</taxon>
        <taxon>Rhodobacterales</taxon>
        <taxon>Roseobacteraceae</taxon>
    </lineage>
</organism>
<accession>A0ABY1NDJ0</accession>
<keyword evidence="4 7" id="KW-0133">Cell shape</keyword>
<keyword evidence="5 7" id="KW-0573">Peptidoglycan synthesis</keyword>
<evidence type="ECO:0000256" key="3">
    <source>
        <dbReference type="ARBA" id="ARBA00022679"/>
    </source>
</evidence>
<evidence type="ECO:0000256" key="6">
    <source>
        <dbReference type="ARBA" id="ARBA00023316"/>
    </source>
</evidence>
<dbReference type="CDD" id="cd16913">
    <property type="entry name" value="YkuD_like"/>
    <property type="match status" value="1"/>
</dbReference>
<comment type="pathway">
    <text evidence="1 7">Cell wall biogenesis; peptidoglycan biosynthesis.</text>
</comment>